<dbReference type="Gene3D" id="3.50.40.10">
    <property type="entry name" value="Phenylalanyl-trna Synthetase, Chain B, domain 3"/>
    <property type="match status" value="1"/>
</dbReference>
<dbReference type="InterPro" id="IPR009061">
    <property type="entry name" value="DNA-bd_dom_put_sf"/>
</dbReference>
<evidence type="ECO:0000313" key="2">
    <source>
        <dbReference type="Proteomes" id="UP000887540"/>
    </source>
</evidence>
<dbReference type="PANTHER" id="PTHR10947">
    <property type="entry name" value="PHENYLALANYL-TRNA SYNTHETASE BETA CHAIN AND LEUCINE-RICH REPEAT-CONTAINING PROTEIN 47"/>
    <property type="match status" value="1"/>
</dbReference>
<accession>A0A914EQR8</accession>
<dbReference type="GO" id="GO:0000287">
    <property type="term" value="F:magnesium ion binding"/>
    <property type="evidence" value="ECO:0007669"/>
    <property type="project" value="InterPro"/>
</dbReference>
<dbReference type="Proteomes" id="UP000887540">
    <property type="component" value="Unplaced"/>
</dbReference>
<feature type="domain" description="B5" evidence="1">
    <location>
        <begin position="75"/>
        <end position="152"/>
    </location>
</feature>
<evidence type="ECO:0000313" key="3">
    <source>
        <dbReference type="WBParaSite" id="ACRNAN_scaffold9830.g25139.t1"/>
    </source>
</evidence>
<dbReference type="InterPro" id="IPR005147">
    <property type="entry name" value="tRNA_synthase_B5-dom"/>
</dbReference>
<dbReference type="SMART" id="SM00874">
    <property type="entry name" value="B5"/>
    <property type="match status" value="1"/>
</dbReference>
<proteinExistence type="predicted"/>
<dbReference type="SUPFAM" id="SSF46955">
    <property type="entry name" value="Putative DNA-binding domain"/>
    <property type="match status" value="1"/>
</dbReference>
<dbReference type="Gene3D" id="3.30.56.10">
    <property type="match status" value="1"/>
</dbReference>
<dbReference type="Pfam" id="PF03484">
    <property type="entry name" value="B5"/>
    <property type="match status" value="1"/>
</dbReference>
<protein>
    <submittedName>
        <fullName evidence="3">B5 domain-containing protein</fullName>
    </submittedName>
</protein>
<dbReference type="GO" id="GO:0009328">
    <property type="term" value="C:phenylalanine-tRNA ligase complex"/>
    <property type="evidence" value="ECO:0007669"/>
    <property type="project" value="TreeGrafter"/>
</dbReference>
<evidence type="ECO:0000259" key="1">
    <source>
        <dbReference type="PROSITE" id="PS51483"/>
    </source>
</evidence>
<dbReference type="GO" id="GO:0005524">
    <property type="term" value="F:ATP binding"/>
    <property type="evidence" value="ECO:0007669"/>
    <property type="project" value="InterPro"/>
</dbReference>
<dbReference type="InterPro" id="IPR020825">
    <property type="entry name" value="Phe-tRNA_synthase-like_B3/B4"/>
</dbReference>
<sequence length="194" mass="21967">MSATDVCSAAIGDHSKIKLNTKNILIEVTATDLKKAKIVLDTLVTMFSQYCGDQYTVEPAEVVDVNGKVHEYPELKYLEILVNVETIVNKIGIPLSREQMMDLLIRMSLECHSMDDPNKIKVIIPPNRHDILHECDVAEDIALAYGYNNIKVKFPETTTVAQPLPLNKLTDQLRIKYNARKFFVNICFIEPFGK</sequence>
<dbReference type="InterPro" id="IPR045060">
    <property type="entry name" value="Phe-tRNA-ligase_IIc_bsu"/>
</dbReference>
<reference evidence="3" key="1">
    <citation type="submission" date="2022-11" db="UniProtKB">
        <authorList>
            <consortium name="WormBaseParasite"/>
        </authorList>
    </citation>
    <scope>IDENTIFICATION</scope>
</reference>
<dbReference type="WBParaSite" id="ACRNAN_scaffold9830.g25139.t1">
    <property type="protein sequence ID" value="ACRNAN_scaffold9830.g25139.t1"/>
    <property type="gene ID" value="ACRNAN_scaffold9830.g25139"/>
</dbReference>
<dbReference type="GO" id="GO:0003723">
    <property type="term" value="F:RNA binding"/>
    <property type="evidence" value="ECO:0007669"/>
    <property type="project" value="InterPro"/>
</dbReference>
<dbReference type="PANTHER" id="PTHR10947:SF0">
    <property type="entry name" value="PHENYLALANINE--TRNA LIGASE BETA SUBUNIT"/>
    <property type="match status" value="1"/>
</dbReference>
<organism evidence="2 3">
    <name type="scientific">Acrobeloides nanus</name>
    <dbReference type="NCBI Taxonomy" id="290746"/>
    <lineage>
        <taxon>Eukaryota</taxon>
        <taxon>Metazoa</taxon>
        <taxon>Ecdysozoa</taxon>
        <taxon>Nematoda</taxon>
        <taxon>Chromadorea</taxon>
        <taxon>Rhabditida</taxon>
        <taxon>Tylenchina</taxon>
        <taxon>Cephalobomorpha</taxon>
        <taxon>Cephaloboidea</taxon>
        <taxon>Cephalobidae</taxon>
        <taxon>Acrobeloides</taxon>
    </lineage>
</organism>
<dbReference type="GO" id="GO:0004826">
    <property type="term" value="F:phenylalanine-tRNA ligase activity"/>
    <property type="evidence" value="ECO:0007669"/>
    <property type="project" value="InterPro"/>
</dbReference>
<name>A0A914EQR8_9BILA</name>
<dbReference type="GO" id="GO:0006432">
    <property type="term" value="P:phenylalanyl-tRNA aminoacylation"/>
    <property type="evidence" value="ECO:0007669"/>
    <property type="project" value="InterPro"/>
</dbReference>
<dbReference type="PROSITE" id="PS51483">
    <property type="entry name" value="B5"/>
    <property type="match status" value="1"/>
</dbReference>
<keyword evidence="2" id="KW-1185">Reference proteome</keyword>
<dbReference type="AlphaFoldDB" id="A0A914EQR8"/>